<reference evidence="1 2" key="1">
    <citation type="submission" date="2019-06" db="EMBL/GenBank/DDBJ databases">
        <authorList>
            <person name="Li M."/>
        </authorList>
    </citation>
    <scope>NUCLEOTIDE SEQUENCE [LARGE SCALE GENOMIC DNA]</scope>
    <source>
        <strain evidence="1 2">BGMRC2036</strain>
    </source>
</reference>
<dbReference type="Proteomes" id="UP000318801">
    <property type="component" value="Unassembled WGS sequence"/>
</dbReference>
<dbReference type="AlphaFoldDB" id="A0A506U0E7"/>
<evidence type="ECO:0000313" key="1">
    <source>
        <dbReference type="EMBL" id="TPW27813.1"/>
    </source>
</evidence>
<protein>
    <submittedName>
        <fullName evidence="1">Uncharacterized protein</fullName>
    </submittedName>
</protein>
<evidence type="ECO:0000313" key="2">
    <source>
        <dbReference type="Proteomes" id="UP000318801"/>
    </source>
</evidence>
<sequence length="76" mass="8502">MKQQRLADVCGMARPEILICALPDFHVSDTDQPELLSYTVISRIDFVVLVIKVNLHLGDPATRSAHSNRQVFVQIA</sequence>
<dbReference type="RefSeq" id="WP_141150622.1">
    <property type="nucleotide sequence ID" value="NZ_VHLG01000015.1"/>
</dbReference>
<keyword evidence="2" id="KW-1185">Reference proteome</keyword>
<name>A0A506U0E7_9HYPH</name>
<comment type="caution">
    <text evidence="1">The sequence shown here is derived from an EMBL/GenBank/DDBJ whole genome shotgun (WGS) entry which is preliminary data.</text>
</comment>
<organism evidence="1 2">
    <name type="scientific">Martelella alba</name>
    <dbReference type="NCBI Taxonomy" id="2590451"/>
    <lineage>
        <taxon>Bacteria</taxon>
        <taxon>Pseudomonadati</taxon>
        <taxon>Pseudomonadota</taxon>
        <taxon>Alphaproteobacteria</taxon>
        <taxon>Hyphomicrobiales</taxon>
        <taxon>Aurantimonadaceae</taxon>
        <taxon>Martelella</taxon>
    </lineage>
</organism>
<proteinExistence type="predicted"/>
<accession>A0A506U0E7</accession>
<gene>
    <name evidence="1" type="ORF">FJU08_18970</name>
</gene>
<dbReference type="EMBL" id="VHLG01000015">
    <property type="protein sequence ID" value="TPW27813.1"/>
    <property type="molecule type" value="Genomic_DNA"/>
</dbReference>